<evidence type="ECO:0000313" key="2">
    <source>
        <dbReference type="EMBL" id="MXR40475.1"/>
    </source>
</evidence>
<protein>
    <submittedName>
        <fullName evidence="2">Uncharacterized protein</fullName>
    </submittedName>
</protein>
<dbReference type="Proteomes" id="UP000437065">
    <property type="component" value="Unassembled WGS sequence"/>
</dbReference>
<dbReference type="RefSeq" id="WP_159663594.1">
    <property type="nucleotide sequence ID" value="NZ_WUUS01000002.1"/>
</dbReference>
<comment type="caution">
    <text evidence="2">The sequence shown here is derived from an EMBL/GenBank/DDBJ whole genome shotgun (WGS) entry which is preliminary data.</text>
</comment>
<keyword evidence="1" id="KW-0175">Coiled coil</keyword>
<evidence type="ECO:0000313" key="3">
    <source>
        <dbReference type="Proteomes" id="UP000437065"/>
    </source>
</evidence>
<keyword evidence="3" id="KW-1185">Reference proteome</keyword>
<accession>A0A6B0SP21</accession>
<reference evidence="2 3" key="1">
    <citation type="submission" date="2019-12" db="EMBL/GenBank/DDBJ databases">
        <title>Isolation and characterization of three novel carbon monoxide-oxidizing members of Halobacteria from salione crusts and soils.</title>
        <authorList>
            <person name="Myers M.R."/>
            <person name="King G.M."/>
        </authorList>
    </citation>
    <scope>NUCLEOTIDE SEQUENCE [LARGE SCALE GENOMIC DNA]</scope>
    <source>
        <strain evidence="2 3">WSA2</strain>
    </source>
</reference>
<dbReference type="EMBL" id="WUUS01000002">
    <property type="protein sequence ID" value="MXR40475.1"/>
    <property type="molecule type" value="Genomic_DNA"/>
</dbReference>
<dbReference type="OrthoDB" id="346388at2157"/>
<feature type="coiled-coil region" evidence="1">
    <location>
        <begin position="2"/>
        <end position="29"/>
    </location>
</feature>
<proteinExistence type="predicted"/>
<sequence>MIEEQRETIDEQHQLIDDLTDRVEELEARTTPTADLEERVSSLERTVDIKHDRHLSWVDELLVGDESGYLTDDQDAFLEEHGSLIDCLQAHPTEADETQATDGRQRHETTRLRRIVESVADSVGIDTDDTLGGADEDRITRLLKYGPRDITDRVYAVHHRCRDLLSHLGKWGKTATDAYGRRITITAATVKEKLGLKRDEQLTSTEVRRVFEKLESLASDSARKVVADTGGRGRNRLVVYLTDEEAPQSG</sequence>
<organism evidence="2 3">
    <name type="scientific">Halobaculum saliterrae</name>
    <dbReference type="NCBI Taxonomy" id="2073113"/>
    <lineage>
        <taxon>Archaea</taxon>
        <taxon>Methanobacteriati</taxon>
        <taxon>Methanobacteriota</taxon>
        <taxon>Stenosarchaea group</taxon>
        <taxon>Halobacteria</taxon>
        <taxon>Halobacteriales</taxon>
        <taxon>Haloferacaceae</taxon>
        <taxon>Halobaculum</taxon>
    </lineage>
</organism>
<name>A0A6B0SP21_9EURY</name>
<dbReference type="AlphaFoldDB" id="A0A6B0SP21"/>
<gene>
    <name evidence="2" type="ORF">GRX01_03805</name>
</gene>
<evidence type="ECO:0000256" key="1">
    <source>
        <dbReference type="SAM" id="Coils"/>
    </source>
</evidence>